<dbReference type="InterPro" id="IPR051801">
    <property type="entry name" value="GH28_Enzymes"/>
</dbReference>
<name>F3QS95_9BACT</name>
<dbReference type="AlphaFoldDB" id="F3QS95"/>
<keyword evidence="2 4" id="KW-0378">Hydrolase</keyword>
<gene>
    <name evidence="5" type="ORF">HMPREF9442_01052</name>
</gene>
<reference evidence="5 6" key="1">
    <citation type="submission" date="2011-02" db="EMBL/GenBank/DDBJ databases">
        <authorList>
            <person name="Weinstock G."/>
            <person name="Sodergren E."/>
            <person name="Clifton S."/>
            <person name="Fulton L."/>
            <person name="Fulton B."/>
            <person name="Courtney L."/>
            <person name="Fronick C."/>
            <person name="Harrison M."/>
            <person name="Strong C."/>
            <person name="Farmer C."/>
            <person name="Delahaunty K."/>
            <person name="Markovic C."/>
            <person name="Hall O."/>
            <person name="Minx P."/>
            <person name="Tomlinson C."/>
            <person name="Mitreva M."/>
            <person name="Hou S."/>
            <person name="Chen J."/>
            <person name="Wollam A."/>
            <person name="Pepin K.H."/>
            <person name="Johnson M."/>
            <person name="Bhonagiri V."/>
            <person name="Zhang X."/>
            <person name="Suruliraj S."/>
            <person name="Warren W."/>
            <person name="Chinwalla A."/>
            <person name="Mardis E.R."/>
            <person name="Wilson R.K."/>
        </authorList>
    </citation>
    <scope>NUCLEOTIDE SEQUENCE [LARGE SCALE GENOMIC DNA]</scope>
    <source>
        <strain evidence="5 6">YIT 11841</strain>
    </source>
</reference>
<evidence type="ECO:0000256" key="1">
    <source>
        <dbReference type="ARBA" id="ARBA00008834"/>
    </source>
</evidence>
<dbReference type="GO" id="GO:0005975">
    <property type="term" value="P:carbohydrate metabolic process"/>
    <property type="evidence" value="ECO:0007669"/>
    <property type="project" value="InterPro"/>
</dbReference>
<dbReference type="PANTHER" id="PTHR31339">
    <property type="entry name" value="PECTIN LYASE-RELATED"/>
    <property type="match status" value="1"/>
</dbReference>
<dbReference type="Gene3D" id="2.160.20.10">
    <property type="entry name" value="Single-stranded right-handed beta-helix, Pectin lyase-like"/>
    <property type="match status" value="1"/>
</dbReference>
<dbReference type="InterPro" id="IPR012334">
    <property type="entry name" value="Pectin_lyas_fold"/>
</dbReference>
<dbReference type="PANTHER" id="PTHR31339:SF9">
    <property type="entry name" value="PLASMIN AND FIBRONECTIN-BINDING PROTEIN A"/>
    <property type="match status" value="1"/>
</dbReference>
<evidence type="ECO:0000256" key="2">
    <source>
        <dbReference type="ARBA" id="ARBA00022801"/>
    </source>
</evidence>
<accession>F3QS95</accession>
<dbReference type="InterPro" id="IPR011050">
    <property type="entry name" value="Pectin_lyase_fold/virulence"/>
</dbReference>
<dbReference type="SUPFAM" id="SSF51126">
    <property type="entry name" value="Pectin lyase-like"/>
    <property type="match status" value="1"/>
</dbReference>
<evidence type="ECO:0000256" key="3">
    <source>
        <dbReference type="ARBA" id="ARBA00023295"/>
    </source>
</evidence>
<dbReference type="InterPro" id="IPR000743">
    <property type="entry name" value="Glyco_hydro_28"/>
</dbReference>
<sequence>MAMILRILFIAAYLVSFFPLYAGVGGVKHQKVEVEAPFPMDSVYLCVFPQKDFPITRYGAKEGGKVLNTKAIARAVDACHRAGGGRVVVPAGEWLTGPVHLKSNVNLHLEKGAVLSFTDTPLDYLPAVMTSWEGMECYNYSPLVYAYDCENIAITGSGTLAPRMETWKKWFARPQAHMDALKKLYEMASTDIAVEKRQMAEGENNLRPHLIHLNRCRNVLLEDFSIRESPFWTIHLYMCKGGIVRRLDVKANGHNNDGIDLEMSRDFLIENCTFDQGDDAVVIKSGRNRDAWRLDTPSENIVIRNCKILAGHTLLGIGSELSGGIRNIFMHHCDVLGSVRCLFFIKTNCRRGGFVENIHLEDITCNKTGYLVGLDMDVMYQWRDLVPTYEERLTSIKGIHVRGIKCGSADYVYEFSGDKRLKPKDIFVRDVYVDKAKGASNRSRNVINLMLDNIHYSQIRPDVVSE</sequence>
<evidence type="ECO:0000256" key="4">
    <source>
        <dbReference type="RuleBase" id="RU361169"/>
    </source>
</evidence>
<organism evidence="5 6">
    <name type="scientific">Paraprevotella xylaniphila YIT 11841</name>
    <dbReference type="NCBI Taxonomy" id="762982"/>
    <lineage>
        <taxon>Bacteria</taxon>
        <taxon>Pseudomonadati</taxon>
        <taxon>Bacteroidota</taxon>
        <taxon>Bacteroidia</taxon>
        <taxon>Bacteroidales</taxon>
        <taxon>Prevotellaceae</taxon>
        <taxon>Paraprevotella</taxon>
    </lineage>
</organism>
<dbReference type="STRING" id="762982.HMPREF9442_01052"/>
<dbReference type="RefSeq" id="WP_008625836.1">
    <property type="nucleotide sequence ID" value="NZ_GL883828.1"/>
</dbReference>
<proteinExistence type="inferred from homology"/>
<comment type="similarity">
    <text evidence="1 4">Belongs to the glycosyl hydrolase 28 family.</text>
</comment>
<dbReference type="Proteomes" id="UP000005546">
    <property type="component" value="Unassembled WGS sequence"/>
</dbReference>
<dbReference type="GO" id="GO:0004650">
    <property type="term" value="F:polygalacturonase activity"/>
    <property type="evidence" value="ECO:0007669"/>
    <property type="project" value="InterPro"/>
</dbReference>
<dbReference type="HOGENOM" id="CLU_016031_8_3_10"/>
<protein>
    <submittedName>
        <fullName evidence="5">Polygalacturonase</fullName>
    </submittedName>
</protein>
<evidence type="ECO:0000313" key="6">
    <source>
        <dbReference type="Proteomes" id="UP000005546"/>
    </source>
</evidence>
<dbReference type="eggNOG" id="COG5434">
    <property type="taxonomic scope" value="Bacteria"/>
</dbReference>
<evidence type="ECO:0000313" key="5">
    <source>
        <dbReference type="EMBL" id="EGG55436.1"/>
    </source>
</evidence>
<dbReference type="Pfam" id="PF00295">
    <property type="entry name" value="Glyco_hydro_28"/>
    <property type="match status" value="1"/>
</dbReference>
<keyword evidence="3 4" id="KW-0326">Glycosidase</keyword>
<comment type="caution">
    <text evidence="5">The sequence shown here is derived from an EMBL/GenBank/DDBJ whole genome shotgun (WGS) entry which is preliminary data.</text>
</comment>
<keyword evidence="6" id="KW-1185">Reference proteome</keyword>
<dbReference type="EMBL" id="AFBR01000025">
    <property type="protein sequence ID" value="EGG55436.1"/>
    <property type="molecule type" value="Genomic_DNA"/>
</dbReference>